<organism evidence="1 2">
    <name type="scientific">Qipengyuania gaetbuli</name>
    <dbReference type="NCBI Taxonomy" id="266952"/>
    <lineage>
        <taxon>Bacteria</taxon>
        <taxon>Pseudomonadati</taxon>
        <taxon>Pseudomonadota</taxon>
        <taxon>Alphaproteobacteria</taxon>
        <taxon>Sphingomonadales</taxon>
        <taxon>Erythrobacteraceae</taxon>
        <taxon>Qipengyuania</taxon>
    </lineage>
</organism>
<evidence type="ECO:0000313" key="1">
    <source>
        <dbReference type="EMBL" id="MXO52367.1"/>
    </source>
</evidence>
<dbReference type="EMBL" id="WTYF01000004">
    <property type="protein sequence ID" value="MXO52367.1"/>
    <property type="molecule type" value="Genomic_DNA"/>
</dbReference>
<evidence type="ECO:0000313" key="2">
    <source>
        <dbReference type="Proteomes" id="UP000444185"/>
    </source>
</evidence>
<proteinExistence type="predicted"/>
<gene>
    <name evidence="1" type="ORF">GRI42_13735</name>
</gene>
<sequence length="454" mass="50899">MSFRESFFEAIRQAFQVPEEAYHELGEGRELQLLDEEAKLEEHLGRLDQLSAEGNRFVADLLDLKGSFESSLIFDGEIIPTVDNLFIALQLADVLAEEVWENELPADLYGLEIFELPAFDTITKRDAARVRVAAFGRAGATHDAMVFMDLRELVDVKELLNDPGFGGLDSSLPAIAIASLLLTRSGDPLLGKCWCVCRSSSREQRLATLRYQLVLGGSVLIQPKAISAISDLAQISQAVSLSDRYSQFIESFEILGEFNSRSSLLDGFLSLYHVLENYMLRAKIAGATNSQGEDRIFSIRDFKRLSLASDGNEQKHLTELHLACWDKSIGPETLAEYARRCVQALKASAGYEDADFQEFLRRLTVIKPGAADLDFSQWGVLKDTFPRLVYLLRCSVVHNKETEFHVSNRELRNDTRILVFSKLCIPVMARLAFGLPSVENGNPIAYDKKNLKLY</sequence>
<dbReference type="OrthoDB" id="1305241at2"/>
<reference evidence="1 2" key="1">
    <citation type="submission" date="2019-12" db="EMBL/GenBank/DDBJ databases">
        <title>Genomic-based taxomic classification of the family Erythrobacteraceae.</title>
        <authorList>
            <person name="Xu L."/>
        </authorList>
    </citation>
    <scope>NUCLEOTIDE SEQUENCE [LARGE SCALE GENOMIC DNA]</scope>
    <source>
        <strain evidence="1 2">DSM 16225</strain>
    </source>
</reference>
<protein>
    <submittedName>
        <fullName evidence="1">Uncharacterized protein</fullName>
    </submittedName>
</protein>
<keyword evidence="2" id="KW-1185">Reference proteome</keyword>
<accession>A0A844Y4P2</accession>
<dbReference type="AlphaFoldDB" id="A0A844Y4P2"/>
<dbReference type="RefSeq" id="WP_160609015.1">
    <property type="nucleotide sequence ID" value="NZ_WTYF01000004.1"/>
</dbReference>
<name>A0A844Y4P2_9SPHN</name>
<comment type="caution">
    <text evidence="1">The sequence shown here is derived from an EMBL/GenBank/DDBJ whole genome shotgun (WGS) entry which is preliminary data.</text>
</comment>
<dbReference type="Proteomes" id="UP000444185">
    <property type="component" value="Unassembled WGS sequence"/>
</dbReference>